<protein>
    <submittedName>
        <fullName evidence="8">DMT family transporter</fullName>
    </submittedName>
</protein>
<keyword evidence="5 6" id="KW-0472">Membrane</keyword>
<accession>A0A5J6WER8</accession>
<evidence type="ECO:0000256" key="2">
    <source>
        <dbReference type="ARBA" id="ARBA00022475"/>
    </source>
</evidence>
<organism evidence="8 9">
    <name type="scientific">Moritella marina ATCC 15381</name>
    <dbReference type="NCBI Taxonomy" id="1202962"/>
    <lineage>
        <taxon>Bacteria</taxon>
        <taxon>Pseudomonadati</taxon>
        <taxon>Pseudomonadota</taxon>
        <taxon>Gammaproteobacteria</taxon>
        <taxon>Alteromonadales</taxon>
        <taxon>Moritellaceae</taxon>
        <taxon>Moritella</taxon>
    </lineage>
</organism>
<dbReference type="InterPro" id="IPR000620">
    <property type="entry name" value="EamA_dom"/>
</dbReference>
<dbReference type="PANTHER" id="PTHR32322:SF18">
    <property type="entry name" value="S-ADENOSYLMETHIONINE_S-ADENOSYLHOMOCYSTEINE TRANSPORTER"/>
    <property type="match status" value="1"/>
</dbReference>
<dbReference type="InterPro" id="IPR050638">
    <property type="entry name" value="AA-Vitamin_Transporters"/>
</dbReference>
<feature type="transmembrane region" description="Helical" evidence="6">
    <location>
        <begin position="90"/>
        <end position="113"/>
    </location>
</feature>
<feature type="domain" description="EamA" evidence="7">
    <location>
        <begin position="150"/>
        <end position="281"/>
    </location>
</feature>
<evidence type="ECO:0000256" key="3">
    <source>
        <dbReference type="ARBA" id="ARBA00022692"/>
    </source>
</evidence>
<dbReference type="SUPFAM" id="SSF103481">
    <property type="entry name" value="Multidrug resistance efflux transporter EmrE"/>
    <property type="match status" value="2"/>
</dbReference>
<feature type="domain" description="EamA" evidence="7">
    <location>
        <begin position="4"/>
        <end position="135"/>
    </location>
</feature>
<dbReference type="GO" id="GO:0005886">
    <property type="term" value="C:plasma membrane"/>
    <property type="evidence" value="ECO:0007669"/>
    <property type="project" value="UniProtKB-SubCell"/>
</dbReference>
<evidence type="ECO:0000313" key="9">
    <source>
        <dbReference type="Proteomes" id="UP000327424"/>
    </source>
</evidence>
<feature type="transmembrane region" description="Helical" evidence="6">
    <location>
        <begin position="241"/>
        <end position="259"/>
    </location>
</feature>
<evidence type="ECO:0000313" key="8">
    <source>
        <dbReference type="EMBL" id="QFI36423.1"/>
    </source>
</evidence>
<feature type="transmembrane region" description="Helical" evidence="6">
    <location>
        <begin position="62"/>
        <end position="84"/>
    </location>
</feature>
<sequence length="297" mass="32967">MYFLLPLFTVIIWSGNSIVNILSTNVIAPETISFYRWFIALITLTPFLIKPVWKKRHAIKPYLAKLAFLALLGMAINQSLAYFAAATTTATHMTLIFALVPLLSLMFSVPILALTLTKKALFGAMISLTGLVYMLSHGNISNLLSEGINIGDTYMLIAACSYSLYGVLLKRWRLPFNNWIALYVQMVFAVIILLPVLTYHGQVSLTTESLPLVLYAAIPTSILATWLWMQSIQHFGADKSAMFMNLLPVFTAIMATFILNEQLSSEQFIGGGLVLTGVAMTQFKSRKVVKKEVVIPS</sequence>
<evidence type="ECO:0000256" key="1">
    <source>
        <dbReference type="ARBA" id="ARBA00004651"/>
    </source>
</evidence>
<keyword evidence="3 6" id="KW-0812">Transmembrane</keyword>
<dbReference type="OrthoDB" id="4167046at2"/>
<evidence type="ECO:0000256" key="4">
    <source>
        <dbReference type="ARBA" id="ARBA00022989"/>
    </source>
</evidence>
<keyword evidence="2" id="KW-1003">Cell membrane</keyword>
<name>A0A5J6WER8_MORMI</name>
<reference evidence="8 9" key="1">
    <citation type="submission" date="2019-09" db="EMBL/GenBank/DDBJ databases">
        <title>Hybrid Assembly of the complete Genome of the Deep-Sea Bacterium Moritella marina from long Nanopore and Illumina reads.</title>
        <authorList>
            <person name="Magin S."/>
            <person name="Georgoulis A."/>
            <person name="Papadimitriou K."/>
            <person name="Iliakis G."/>
            <person name="Vorgias C.E."/>
        </authorList>
    </citation>
    <scope>NUCLEOTIDE SEQUENCE [LARGE SCALE GENOMIC DNA]</scope>
    <source>
        <strain evidence="8 9">MP-1</strain>
    </source>
</reference>
<gene>
    <name evidence="8" type="ORF">FR932_00610</name>
</gene>
<evidence type="ECO:0000259" key="7">
    <source>
        <dbReference type="Pfam" id="PF00892"/>
    </source>
</evidence>
<dbReference type="PANTHER" id="PTHR32322">
    <property type="entry name" value="INNER MEMBRANE TRANSPORTER"/>
    <property type="match status" value="1"/>
</dbReference>
<feature type="transmembrane region" description="Helical" evidence="6">
    <location>
        <begin position="180"/>
        <end position="200"/>
    </location>
</feature>
<keyword evidence="4 6" id="KW-1133">Transmembrane helix</keyword>
<dbReference type="Pfam" id="PF00892">
    <property type="entry name" value="EamA"/>
    <property type="match status" value="2"/>
</dbReference>
<evidence type="ECO:0000256" key="6">
    <source>
        <dbReference type="SAM" id="Phobius"/>
    </source>
</evidence>
<dbReference type="AlphaFoldDB" id="A0A5J6WER8"/>
<feature type="transmembrane region" description="Helical" evidence="6">
    <location>
        <begin position="212"/>
        <end position="229"/>
    </location>
</feature>
<comment type="subcellular location">
    <subcellularLocation>
        <location evidence="1">Cell membrane</location>
        <topology evidence="1">Multi-pass membrane protein</topology>
    </subcellularLocation>
</comment>
<dbReference type="InterPro" id="IPR037185">
    <property type="entry name" value="EmrE-like"/>
</dbReference>
<dbReference type="KEGG" id="mmaa:FR932_00610"/>
<feature type="transmembrane region" description="Helical" evidence="6">
    <location>
        <begin position="33"/>
        <end position="50"/>
    </location>
</feature>
<evidence type="ECO:0000256" key="5">
    <source>
        <dbReference type="ARBA" id="ARBA00023136"/>
    </source>
</evidence>
<dbReference type="RefSeq" id="WP_019443260.1">
    <property type="nucleotide sequence ID" value="NZ_ALOE01000054.1"/>
</dbReference>
<feature type="transmembrane region" description="Helical" evidence="6">
    <location>
        <begin position="120"/>
        <end position="136"/>
    </location>
</feature>
<dbReference type="Gene3D" id="1.10.3730.20">
    <property type="match status" value="1"/>
</dbReference>
<dbReference type="Proteomes" id="UP000327424">
    <property type="component" value="Chromosome"/>
</dbReference>
<dbReference type="EMBL" id="CP044399">
    <property type="protein sequence ID" value="QFI36423.1"/>
    <property type="molecule type" value="Genomic_DNA"/>
</dbReference>
<proteinExistence type="predicted"/>
<keyword evidence="9" id="KW-1185">Reference proteome</keyword>
<feature type="transmembrane region" description="Helical" evidence="6">
    <location>
        <begin position="148"/>
        <end position="168"/>
    </location>
</feature>